<protein>
    <recommendedName>
        <fullName evidence="3">Endonuclease/exonuclease/phosphatase domain-containing protein</fullName>
    </recommendedName>
</protein>
<organism evidence="1 2">
    <name type="scientific">Trichonephila inaurata madagascariensis</name>
    <dbReference type="NCBI Taxonomy" id="2747483"/>
    <lineage>
        <taxon>Eukaryota</taxon>
        <taxon>Metazoa</taxon>
        <taxon>Ecdysozoa</taxon>
        <taxon>Arthropoda</taxon>
        <taxon>Chelicerata</taxon>
        <taxon>Arachnida</taxon>
        <taxon>Araneae</taxon>
        <taxon>Araneomorphae</taxon>
        <taxon>Entelegynae</taxon>
        <taxon>Araneoidea</taxon>
        <taxon>Nephilidae</taxon>
        <taxon>Trichonephila</taxon>
        <taxon>Trichonephila inaurata</taxon>
    </lineage>
</organism>
<comment type="caution">
    <text evidence="1">The sequence shown here is derived from an EMBL/GenBank/DDBJ whole genome shotgun (WGS) entry which is preliminary data.</text>
</comment>
<dbReference type="EMBL" id="BMAV01015167">
    <property type="protein sequence ID" value="GFY64250.1"/>
    <property type="molecule type" value="Genomic_DNA"/>
</dbReference>
<gene>
    <name evidence="1" type="primary">NCL1_34574</name>
    <name evidence="1" type="ORF">TNIN_149011</name>
</gene>
<dbReference type="Proteomes" id="UP000886998">
    <property type="component" value="Unassembled WGS sequence"/>
</dbReference>
<keyword evidence="2" id="KW-1185">Reference proteome</keyword>
<accession>A0A8X7CFL0</accession>
<dbReference type="AlphaFoldDB" id="A0A8X7CFL0"/>
<name>A0A8X7CFL0_9ARAC</name>
<evidence type="ECO:0000313" key="1">
    <source>
        <dbReference type="EMBL" id="GFY64250.1"/>
    </source>
</evidence>
<evidence type="ECO:0000313" key="2">
    <source>
        <dbReference type="Proteomes" id="UP000886998"/>
    </source>
</evidence>
<dbReference type="OrthoDB" id="6437002at2759"/>
<evidence type="ECO:0008006" key="3">
    <source>
        <dbReference type="Google" id="ProtNLM"/>
    </source>
</evidence>
<reference evidence="1" key="1">
    <citation type="submission" date="2020-08" db="EMBL/GenBank/DDBJ databases">
        <title>Multicomponent nature underlies the extraordinary mechanical properties of spider dragline silk.</title>
        <authorList>
            <person name="Kono N."/>
            <person name="Nakamura H."/>
            <person name="Mori M."/>
            <person name="Yoshida Y."/>
            <person name="Ohtoshi R."/>
            <person name="Malay A.D."/>
            <person name="Moran D.A.P."/>
            <person name="Tomita M."/>
            <person name="Numata K."/>
            <person name="Arakawa K."/>
        </authorList>
    </citation>
    <scope>NUCLEOTIDE SEQUENCE</scope>
</reference>
<sequence length="379" mass="43147">MTEFLPCPRAFCPHNCKFKAVKRPADPVIRPAKLTAKATKNQIASDFVFPKKTINSVPAQKRKKSQLTIELNRTYPNATNTFTKGYIKIEAQTGDDHRDITNYLTGKKLQYYVIEPPFSRPLKLVIKGLPADLEPEDIKNDLISKGIKIEKIAQLKKFTTKTPLPIYMIEVTRDENVNNIYQIVHIHCVSNSIDVFAPSTPTTFGNASASIIDYALIKNLNWPCTIDSISELSSDHNPVKLHFPRTAKFERPPTQLNNTWSIFKNTLATTENCYLPKARLLKERNRAGKLWQFTRHPQHKTELKRLQNTIKRKVGLYRQQVWEDHLTSLDTEDGSLWGTAKAFRKKATPILALNGPNGTALSDTNKTDLMLIRLRANLN</sequence>
<proteinExistence type="predicted"/>